<organism evidence="2 3">
    <name type="scientific">Occultella glacieicola</name>
    <dbReference type="NCBI Taxonomy" id="2518684"/>
    <lineage>
        <taxon>Bacteria</taxon>
        <taxon>Bacillati</taxon>
        <taxon>Actinomycetota</taxon>
        <taxon>Actinomycetes</taxon>
        <taxon>Micrococcales</taxon>
        <taxon>Ruaniaceae</taxon>
        <taxon>Occultella</taxon>
    </lineage>
</organism>
<keyword evidence="1" id="KW-0472">Membrane</keyword>
<reference evidence="2 3" key="1">
    <citation type="submission" date="2019-03" db="EMBL/GenBank/DDBJ databases">
        <title>Genomic features of bacteria from cold environments.</title>
        <authorList>
            <person name="Shen L."/>
        </authorList>
    </citation>
    <scope>NUCLEOTIDE SEQUENCE [LARGE SCALE GENOMIC DNA]</scope>
    <source>
        <strain evidence="3">T3246-1</strain>
    </source>
</reference>
<name>A0ABY2E1M5_9MICO</name>
<keyword evidence="1" id="KW-1133">Transmembrane helix</keyword>
<accession>A0ABY2E1M5</accession>
<comment type="caution">
    <text evidence="2">The sequence shown here is derived from an EMBL/GenBank/DDBJ whole genome shotgun (WGS) entry which is preliminary data.</text>
</comment>
<sequence length="137" mass="13920">MNLVLTIEIAAAALVISAGAGGPITAWILRLASRKRLEDAAERDGADPDDRQADPAAEQLRGGAWIGVLERLAITGSILVGYPAAIAVVVAVKGLGRFPEIHGSVGVSERFIIGTLASYLWAGAIGVAAVAALGALP</sequence>
<evidence type="ECO:0000313" key="3">
    <source>
        <dbReference type="Proteomes" id="UP000504882"/>
    </source>
</evidence>
<feature type="transmembrane region" description="Helical" evidence="1">
    <location>
        <begin position="72"/>
        <end position="92"/>
    </location>
</feature>
<protein>
    <submittedName>
        <fullName evidence="2">Uncharacterized protein</fullName>
    </submittedName>
</protein>
<evidence type="ECO:0000313" key="2">
    <source>
        <dbReference type="EMBL" id="TDE92489.1"/>
    </source>
</evidence>
<gene>
    <name evidence="2" type="ORF">EXU48_13095</name>
</gene>
<keyword evidence="3" id="KW-1185">Reference proteome</keyword>
<feature type="transmembrane region" description="Helical" evidence="1">
    <location>
        <begin position="6"/>
        <end position="29"/>
    </location>
</feature>
<dbReference type="Proteomes" id="UP000504882">
    <property type="component" value="Unassembled WGS sequence"/>
</dbReference>
<keyword evidence="1" id="KW-0812">Transmembrane</keyword>
<feature type="transmembrane region" description="Helical" evidence="1">
    <location>
        <begin position="112"/>
        <end position="136"/>
    </location>
</feature>
<dbReference type="EMBL" id="SMNA01000006">
    <property type="protein sequence ID" value="TDE92489.1"/>
    <property type="molecule type" value="Genomic_DNA"/>
</dbReference>
<evidence type="ECO:0000256" key="1">
    <source>
        <dbReference type="SAM" id="Phobius"/>
    </source>
</evidence>
<dbReference type="RefSeq" id="WP_133108119.1">
    <property type="nucleotide sequence ID" value="NZ_SMNA01000006.1"/>
</dbReference>
<proteinExistence type="predicted"/>